<name>A0A381WQ44_9ZZZZ</name>
<dbReference type="AlphaFoldDB" id="A0A381WQ44"/>
<proteinExistence type="predicted"/>
<feature type="compositionally biased region" description="Basic and acidic residues" evidence="1">
    <location>
        <begin position="1"/>
        <end position="11"/>
    </location>
</feature>
<organism evidence="2">
    <name type="scientific">marine metagenome</name>
    <dbReference type="NCBI Taxonomy" id="408172"/>
    <lineage>
        <taxon>unclassified sequences</taxon>
        <taxon>metagenomes</taxon>
        <taxon>ecological metagenomes</taxon>
    </lineage>
</organism>
<accession>A0A381WQ44</accession>
<gene>
    <name evidence="2" type="ORF">METZ01_LOCUS107255</name>
</gene>
<evidence type="ECO:0000313" key="2">
    <source>
        <dbReference type="EMBL" id="SVA54401.1"/>
    </source>
</evidence>
<evidence type="ECO:0000256" key="1">
    <source>
        <dbReference type="SAM" id="MobiDB-lite"/>
    </source>
</evidence>
<feature type="compositionally biased region" description="Low complexity" evidence="1">
    <location>
        <begin position="50"/>
        <end position="62"/>
    </location>
</feature>
<feature type="region of interest" description="Disordered" evidence="1">
    <location>
        <begin position="1"/>
        <end position="62"/>
    </location>
</feature>
<feature type="non-terminal residue" evidence="2">
    <location>
        <position position="62"/>
    </location>
</feature>
<dbReference type="EMBL" id="UINC01012460">
    <property type="protein sequence ID" value="SVA54401.1"/>
    <property type="molecule type" value="Genomic_DNA"/>
</dbReference>
<sequence length="62" mass="6343">CHGSPGRDLRRPGCGGRGRAGAPSGRPRRLRAGRGLSLLRVGPVDHRSSAARGGRLAAGHPV</sequence>
<reference evidence="2" key="1">
    <citation type="submission" date="2018-05" db="EMBL/GenBank/DDBJ databases">
        <authorList>
            <person name="Lanie J.A."/>
            <person name="Ng W.-L."/>
            <person name="Kazmierczak K.M."/>
            <person name="Andrzejewski T.M."/>
            <person name="Davidsen T.M."/>
            <person name="Wayne K.J."/>
            <person name="Tettelin H."/>
            <person name="Glass J.I."/>
            <person name="Rusch D."/>
            <person name="Podicherti R."/>
            <person name="Tsui H.-C.T."/>
            <person name="Winkler M.E."/>
        </authorList>
    </citation>
    <scope>NUCLEOTIDE SEQUENCE</scope>
</reference>
<feature type="non-terminal residue" evidence="2">
    <location>
        <position position="1"/>
    </location>
</feature>
<protein>
    <submittedName>
        <fullName evidence="2">Uncharacterized protein</fullName>
    </submittedName>
</protein>